<proteinExistence type="predicted"/>
<evidence type="ECO:0000313" key="1">
    <source>
        <dbReference type="EMBL" id="PTB18252.1"/>
    </source>
</evidence>
<dbReference type="Pfam" id="PF05930">
    <property type="entry name" value="Phage_AlpA"/>
    <property type="match status" value="1"/>
</dbReference>
<gene>
    <name evidence="1" type="ORF">C9I57_24025</name>
</gene>
<organism evidence="1 2">
    <name type="scientific">Trinickia symbiotica</name>
    <dbReference type="NCBI Taxonomy" id="863227"/>
    <lineage>
        <taxon>Bacteria</taxon>
        <taxon>Pseudomonadati</taxon>
        <taxon>Pseudomonadota</taxon>
        <taxon>Betaproteobacteria</taxon>
        <taxon>Burkholderiales</taxon>
        <taxon>Burkholderiaceae</taxon>
        <taxon>Trinickia</taxon>
    </lineage>
</organism>
<dbReference type="PANTHER" id="PTHR36154:SF1">
    <property type="entry name" value="DNA-BINDING TRANSCRIPTIONAL ACTIVATOR ALPA"/>
    <property type="match status" value="1"/>
</dbReference>
<protein>
    <recommendedName>
        <fullName evidence="3">AlpA family transcriptional regulator</fullName>
    </recommendedName>
</protein>
<accession>A0A2T3XP79</accession>
<dbReference type="PANTHER" id="PTHR36154">
    <property type="entry name" value="DNA-BINDING TRANSCRIPTIONAL ACTIVATOR ALPA"/>
    <property type="match status" value="1"/>
</dbReference>
<dbReference type="Gene3D" id="1.10.238.160">
    <property type="match status" value="1"/>
</dbReference>
<sequence>MASPVTQTRAATAAATPTGNRAYGRLLKRKQVLERTGLSNSTLYELIARNRFPRAVKPTGGRASAWVEDEVDAFIASCIAARDSEQATA</sequence>
<dbReference type="AlphaFoldDB" id="A0A2T3XP79"/>
<evidence type="ECO:0000313" key="2">
    <source>
        <dbReference type="Proteomes" id="UP000240638"/>
    </source>
</evidence>
<dbReference type="EMBL" id="PYUC01000013">
    <property type="protein sequence ID" value="PTB18252.1"/>
    <property type="molecule type" value="Genomic_DNA"/>
</dbReference>
<dbReference type="InterPro" id="IPR010260">
    <property type="entry name" value="AlpA"/>
</dbReference>
<dbReference type="RefSeq" id="WP_107153096.1">
    <property type="nucleotide sequence ID" value="NZ_PYUC01000013.1"/>
</dbReference>
<evidence type="ECO:0008006" key="3">
    <source>
        <dbReference type="Google" id="ProtNLM"/>
    </source>
</evidence>
<reference evidence="1 2" key="1">
    <citation type="submission" date="2018-03" db="EMBL/GenBank/DDBJ databases">
        <title>Whole genome analyses suggest that Burkholderia sensu lato contains two further novel genera in the rhizoxinica-symbiotica group Mycetohabitans gen. nov., and Trinickia gen. nov.: implications for the evolution of diazotrophy and nodulation in the Burkholderiaceae.</title>
        <authorList>
            <person name="Estrada De Los Santos P."/>
            <person name="Palmer M."/>
            <person name="Chavez-Ramirez B."/>
            <person name="Steenkamp E.T."/>
            <person name="Hirsch A.M."/>
            <person name="Manyaka P."/>
            <person name="Maluk M."/>
            <person name="Lafos M."/>
            <person name="Crook M."/>
            <person name="Gross E."/>
            <person name="Simon M.F."/>
            <person name="Bueno Dos Reis Junior F."/>
            <person name="Poole P.S."/>
            <person name="Venter S.N."/>
            <person name="James E.K."/>
        </authorList>
    </citation>
    <scope>NUCLEOTIDE SEQUENCE [LARGE SCALE GENOMIC DNA]</scope>
    <source>
        <strain evidence="1 2">JPY-366</strain>
    </source>
</reference>
<name>A0A2T3XP79_9BURK</name>
<comment type="caution">
    <text evidence="1">The sequence shown here is derived from an EMBL/GenBank/DDBJ whole genome shotgun (WGS) entry which is preliminary data.</text>
</comment>
<dbReference type="InterPro" id="IPR052931">
    <property type="entry name" value="Prophage_regulatory_activator"/>
</dbReference>
<dbReference type="Proteomes" id="UP000240638">
    <property type="component" value="Unassembled WGS sequence"/>
</dbReference>